<organism evidence="2 3">
    <name type="scientific">Brachionus plicatilis</name>
    <name type="common">Marine rotifer</name>
    <name type="synonym">Brachionus muelleri</name>
    <dbReference type="NCBI Taxonomy" id="10195"/>
    <lineage>
        <taxon>Eukaryota</taxon>
        <taxon>Metazoa</taxon>
        <taxon>Spiralia</taxon>
        <taxon>Gnathifera</taxon>
        <taxon>Rotifera</taxon>
        <taxon>Eurotatoria</taxon>
        <taxon>Monogononta</taxon>
        <taxon>Pseudotrocha</taxon>
        <taxon>Ploima</taxon>
        <taxon>Brachionidae</taxon>
        <taxon>Brachionus</taxon>
    </lineage>
</organism>
<keyword evidence="1" id="KW-0472">Membrane</keyword>
<keyword evidence="1" id="KW-1133">Transmembrane helix</keyword>
<reference evidence="2 3" key="1">
    <citation type="journal article" date="2018" name="Sci. Rep.">
        <title>Genomic signatures of local adaptation to the degree of environmental predictability in rotifers.</title>
        <authorList>
            <person name="Franch-Gras L."/>
            <person name="Hahn C."/>
            <person name="Garcia-Roger E.M."/>
            <person name="Carmona M.J."/>
            <person name="Serra M."/>
            <person name="Gomez A."/>
        </authorList>
    </citation>
    <scope>NUCLEOTIDE SEQUENCE [LARGE SCALE GENOMIC DNA]</scope>
    <source>
        <strain evidence="2">HYR1</strain>
    </source>
</reference>
<feature type="transmembrane region" description="Helical" evidence="1">
    <location>
        <begin position="36"/>
        <end position="57"/>
    </location>
</feature>
<evidence type="ECO:0000313" key="2">
    <source>
        <dbReference type="EMBL" id="RNA35308.1"/>
    </source>
</evidence>
<dbReference type="Proteomes" id="UP000276133">
    <property type="component" value="Unassembled WGS sequence"/>
</dbReference>
<dbReference type="AlphaFoldDB" id="A0A3M7SIE6"/>
<comment type="caution">
    <text evidence="2">The sequence shown here is derived from an EMBL/GenBank/DDBJ whole genome shotgun (WGS) entry which is preliminary data.</text>
</comment>
<keyword evidence="1" id="KW-0812">Transmembrane</keyword>
<sequence length="86" mass="10419">MLHRGYCIELIIYTKIFLIYNLKVSRIRYKLMMSRILKKIFMELLTLLFLVAFNLILNPECALDRDFLSCLFQYAKLMEREMESNN</sequence>
<accession>A0A3M7SIE6</accession>
<dbReference type="EMBL" id="REGN01001343">
    <property type="protein sequence ID" value="RNA35308.1"/>
    <property type="molecule type" value="Genomic_DNA"/>
</dbReference>
<protein>
    <submittedName>
        <fullName evidence="2">Uncharacterized protein</fullName>
    </submittedName>
</protein>
<proteinExistence type="predicted"/>
<evidence type="ECO:0000313" key="3">
    <source>
        <dbReference type="Proteomes" id="UP000276133"/>
    </source>
</evidence>
<keyword evidence="3" id="KW-1185">Reference proteome</keyword>
<feature type="transmembrane region" description="Helical" evidence="1">
    <location>
        <begin position="6"/>
        <end position="24"/>
    </location>
</feature>
<evidence type="ECO:0000256" key="1">
    <source>
        <dbReference type="SAM" id="Phobius"/>
    </source>
</evidence>
<name>A0A3M7SIE6_BRAPC</name>
<gene>
    <name evidence="2" type="ORF">BpHYR1_045998</name>
</gene>